<evidence type="ECO:0000256" key="4">
    <source>
        <dbReference type="PROSITE-ProRule" id="PRU01100"/>
    </source>
</evidence>
<dbReference type="PROSITE" id="PS51764">
    <property type="entry name" value="GH26"/>
    <property type="match status" value="1"/>
</dbReference>
<proteinExistence type="inferred from homology"/>
<accession>A0AAD5XBY6</accession>
<keyword evidence="7" id="KW-1185">Reference proteome</keyword>
<dbReference type="InterPro" id="IPR022790">
    <property type="entry name" value="GH26_dom"/>
</dbReference>
<dbReference type="SUPFAM" id="SSF51445">
    <property type="entry name" value="(Trans)glycosidases"/>
    <property type="match status" value="1"/>
</dbReference>
<evidence type="ECO:0000313" key="6">
    <source>
        <dbReference type="EMBL" id="KAJ3089559.1"/>
    </source>
</evidence>
<comment type="similarity">
    <text evidence="1 4">Belongs to the glycosyl hydrolase 26 family.</text>
</comment>
<dbReference type="PANTHER" id="PTHR40079">
    <property type="entry name" value="MANNAN ENDO-1,4-BETA-MANNOSIDASE E-RELATED"/>
    <property type="match status" value="1"/>
</dbReference>
<feature type="domain" description="GH26" evidence="5">
    <location>
        <begin position="1"/>
        <end position="139"/>
    </location>
</feature>
<comment type="caution">
    <text evidence="4">Lacks conserved residue(s) required for the propagation of feature annotation.</text>
</comment>
<dbReference type="GO" id="GO:0006080">
    <property type="term" value="P:substituted mannan metabolic process"/>
    <property type="evidence" value="ECO:0007669"/>
    <property type="project" value="InterPro"/>
</dbReference>
<evidence type="ECO:0000256" key="3">
    <source>
        <dbReference type="ARBA" id="ARBA00023295"/>
    </source>
</evidence>
<evidence type="ECO:0000256" key="1">
    <source>
        <dbReference type="ARBA" id="ARBA00007754"/>
    </source>
</evidence>
<reference evidence="6" key="1">
    <citation type="submission" date="2020-05" db="EMBL/GenBank/DDBJ databases">
        <title>Phylogenomic resolution of chytrid fungi.</title>
        <authorList>
            <person name="Stajich J.E."/>
            <person name="Amses K."/>
            <person name="Simmons R."/>
            <person name="Seto K."/>
            <person name="Myers J."/>
            <person name="Bonds A."/>
            <person name="Quandt C.A."/>
            <person name="Barry K."/>
            <person name="Liu P."/>
            <person name="Grigoriev I."/>
            <person name="Longcore J.E."/>
            <person name="James T.Y."/>
        </authorList>
    </citation>
    <scope>NUCLEOTIDE SEQUENCE</scope>
    <source>
        <strain evidence="6">JEL0513</strain>
    </source>
</reference>
<evidence type="ECO:0000313" key="7">
    <source>
        <dbReference type="Proteomes" id="UP001211907"/>
    </source>
</evidence>
<dbReference type="Proteomes" id="UP001211907">
    <property type="component" value="Unassembled WGS sequence"/>
</dbReference>
<name>A0AAD5XBY6_9FUNG</name>
<protein>
    <recommendedName>
        <fullName evidence="5">GH26 domain-containing protein</fullName>
    </recommendedName>
</protein>
<dbReference type="AlphaFoldDB" id="A0AAD5XBY6"/>
<keyword evidence="2" id="KW-0378">Hydrolase</keyword>
<keyword evidence="3" id="KW-0326">Glycosidase</keyword>
<comment type="caution">
    <text evidence="6">The sequence shown here is derived from an EMBL/GenBank/DDBJ whole genome shotgun (WGS) entry which is preliminary data.</text>
</comment>
<evidence type="ECO:0000259" key="5">
    <source>
        <dbReference type="PROSITE" id="PS51764"/>
    </source>
</evidence>
<dbReference type="InterPro" id="IPR017853">
    <property type="entry name" value="GH"/>
</dbReference>
<dbReference type="Gene3D" id="3.20.20.80">
    <property type="entry name" value="Glycosidases"/>
    <property type="match status" value="1"/>
</dbReference>
<dbReference type="EMBL" id="JADGJH010003660">
    <property type="protein sequence ID" value="KAJ3089559.1"/>
    <property type="molecule type" value="Genomic_DNA"/>
</dbReference>
<dbReference type="PANTHER" id="PTHR40079:SF6">
    <property type="entry name" value="GH26 DOMAIN-CONTAINING PROTEIN"/>
    <property type="match status" value="1"/>
</dbReference>
<dbReference type="GO" id="GO:0016985">
    <property type="term" value="F:mannan endo-1,4-beta-mannosidase activity"/>
    <property type="evidence" value="ECO:0007669"/>
    <property type="project" value="InterPro"/>
</dbReference>
<sequence length="209" mass="22471">MNDSKPPGSDFVDIVGTSVYQKGWGFNDATPATFVSDSIRIIYNEYALLYNKPFVISECSGGWESGSGVSPVTGAFIASVTSSVDQATFQADFWSEVLSSSLLASYPLLQGAYIFEVVKQEEFYSDFRVSNDSAVRAAFLNVVNQFDATGNMVWANAVSTTTTTTTTISTTIEALTTISSTADVSSQNSSSLKTSYFIILGFTISALLF</sequence>
<dbReference type="InterPro" id="IPR000805">
    <property type="entry name" value="Glyco_hydro_26"/>
</dbReference>
<gene>
    <name evidence="6" type="ORF">HK100_007719</name>
</gene>
<evidence type="ECO:0000256" key="2">
    <source>
        <dbReference type="ARBA" id="ARBA00022801"/>
    </source>
</evidence>
<organism evidence="6 7">
    <name type="scientific">Physocladia obscura</name>
    <dbReference type="NCBI Taxonomy" id="109957"/>
    <lineage>
        <taxon>Eukaryota</taxon>
        <taxon>Fungi</taxon>
        <taxon>Fungi incertae sedis</taxon>
        <taxon>Chytridiomycota</taxon>
        <taxon>Chytridiomycota incertae sedis</taxon>
        <taxon>Chytridiomycetes</taxon>
        <taxon>Chytridiales</taxon>
        <taxon>Chytriomycetaceae</taxon>
        <taxon>Physocladia</taxon>
    </lineage>
</organism>